<dbReference type="RefSeq" id="WP_039471162.1">
    <property type="nucleotide sequence ID" value="NZ_JSYN01000002.1"/>
</dbReference>
<keyword evidence="2" id="KW-1185">Reference proteome</keyword>
<name>A0A0C1FUE8_9SPHI</name>
<organism evidence="1 2">
    <name type="scientific">Pedobacter kyungheensis</name>
    <dbReference type="NCBI Taxonomy" id="1069985"/>
    <lineage>
        <taxon>Bacteria</taxon>
        <taxon>Pseudomonadati</taxon>
        <taxon>Bacteroidota</taxon>
        <taxon>Sphingobacteriia</taxon>
        <taxon>Sphingobacteriales</taxon>
        <taxon>Sphingobacteriaceae</taxon>
        <taxon>Pedobacter</taxon>
    </lineage>
</organism>
<dbReference type="OrthoDB" id="1494523at2"/>
<evidence type="ECO:0000313" key="2">
    <source>
        <dbReference type="Proteomes" id="UP000031246"/>
    </source>
</evidence>
<protein>
    <submittedName>
        <fullName evidence="1">Uncharacterized protein</fullName>
    </submittedName>
</protein>
<sequence length="98" mass="11129">MGFIVRFELKLVNRILIKLLGAWSTGRKIFDCRGAAAGPTQVSEYRFYFKDGKSIRETENKKVVNLKEKAAEVIALAKKALTVKAKRNFADLYCDKTQ</sequence>
<dbReference type="Proteomes" id="UP000031246">
    <property type="component" value="Unassembled WGS sequence"/>
</dbReference>
<dbReference type="AlphaFoldDB" id="A0A0C1FUE8"/>
<evidence type="ECO:0000313" key="1">
    <source>
        <dbReference type="EMBL" id="KIA96542.1"/>
    </source>
</evidence>
<comment type="caution">
    <text evidence="1">The sequence shown here is derived from an EMBL/GenBank/DDBJ whole genome shotgun (WGS) entry which is preliminary data.</text>
</comment>
<accession>A0A0C1FUE8</accession>
<gene>
    <name evidence="1" type="ORF">OC25_02000</name>
</gene>
<dbReference type="EMBL" id="JSYN01000002">
    <property type="protein sequence ID" value="KIA96542.1"/>
    <property type="molecule type" value="Genomic_DNA"/>
</dbReference>
<proteinExistence type="predicted"/>
<reference evidence="1 2" key="1">
    <citation type="submission" date="2014-10" db="EMBL/GenBank/DDBJ databases">
        <title>Pedobacter Kyungheensis.</title>
        <authorList>
            <person name="Anderson B.M."/>
            <person name="Newman J.D."/>
        </authorList>
    </citation>
    <scope>NUCLEOTIDE SEQUENCE [LARGE SCALE GENOMIC DNA]</scope>
    <source>
        <strain evidence="1 2">KACC 16221</strain>
    </source>
</reference>